<accession>A0A2R8BI14</accession>
<keyword evidence="5" id="KW-1185">Reference proteome</keyword>
<dbReference type="AlphaFoldDB" id="A0A2R8BI14"/>
<dbReference type="EMBL" id="OMOR01000001">
    <property type="protein sequence ID" value="SPH22722.1"/>
    <property type="molecule type" value="Genomic_DNA"/>
</dbReference>
<evidence type="ECO:0000256" key="1">
    <source>
        <dbReference type="ARBA" id="ARBA00022679"/>
    </source>
</evidence>
<name>A0A2R8BI14_9RHOB</name>
<dbReference type="SUPFAM" id="SSF55729">
    <property type="entry name" value="Acyl-CoA N-acyltransferases (Nat)"/>
    <property type="match status" value="1"/>
</dbReference>
<dbReference type="PROSITE" id="PS51186">
    <property type="entry name" value="GNAT"/>
    <property type="match status" value="1"/>
</dbReference>
<gene>
    <name evidence="4" type="primary">ysnE</name>
    <name evidence="4" type="ORF">ASD8599_03468</name>
</gene>
<dbReference type="GO" id="GO:0016747">
    <property type="term" value="F:acyltransferase activity, transferring groups other than amino-acyl groups"/>
    <property type="evidence" value="ECO:0007669"/>
    <property type="project" value="InterPro"/>
</dbReference>
<keyword evidence="1 4" id="KW-0808">Transferase</keyword>
<evidence type="ECO:0000256" key="2">
    <source>
        <dbReference type="ARBA" id="ARBA00023315"/>
    </source>
</evidence>
<dbReference type="OrthoDB" id="9803233at2"/>
<evidence type="ECO:0000259" key="3">
    <source>
        <dbReference type="PROSITE" id="PS51186"/>
    </source>
</evidence>
<dbReference type="Gene3D" id="3.40.630.30">
    <property type="match status" value="1"/>
</dbReference>
<protein>
    <submittedName>
        <fullName evidence="4">Putative N-acetyltransferase YsnE</fullName>
        <ecNumber evidence="4">2.3.1.-</ecNumber>
    </submittedName>
</protein>
<dbReference type="PANTHER" id="PTHR43877:SF5">
    <property type="entry name" value="BLL8307 PROTEIN"/>
    <property type="match status" value="1"/>
</dbReference>
<dbReference type="Pfam" id="PF00583">
    <property type="entry name" value="Acetyltransf_1"/>
    <property type="match status" value="1"/>
</dbReference>
<sequence>MDALSITVERADTPAVATLLTRHHALMRAGSPEESCHVMDVSELVAADVTLLAARQGDQVLGVGALKVIGADHGELKSMHTAQEARGKGLARAILNALQDIAREKGLSRLSLETGTADMFAPARALYQAEGFQVCPPFGDYVVDPLSVFMTRTL</sequence>
<evidence type="ECO:0000313" key="4">
    <source>
        <dbReference type="EMBL" id="SPH22722.1"/>
    </source>
</evidence>
<dbReference type="CDD" id="cd04301">
    <property type="entry name" value="NAT_SF"/>
    <property type="match status" value="1"/>
</dbReference>
<dbReference type="Proteomes" id="UP000244880">
    <property type="component" value="Unassembled WGS sequence"/>
</dbReference>
<dbReference type="InterPro" id="IPR000182">
    <property type="entry name" value="GNAT_dom"/>
</dbReference>
<evidence type="ECO:0000313" key="5">
    <source>
        <dbReference type="Proteomes" id="UP000244880"/>
    </source>
</evidence>
<reference evidence="4 5" key="1">
    <citation type="submission" date="2018-03" db="EMBL/GenBank/DDBJ databases">
        <authorList>
            <person name="Keele B.F."/>
        </authorList>
    </citation>
    <scope>NUCLEOTIDE SEQUENCE [LARGE SCALE GENOMIC DNA]</scope>
    <source>
        <strain evidence="4 5">CECT 8599</strain>
    </source>
</reference>
<keyword evidence="2 4" id="KW-0012">Acyltransferase</keyword>
<organism evidence="4 5">
    <name type="scientific">Ascidiaceihabitans donghaensis</name>
    <dbReference type="NCBI Taxonomy" id="1510460"/>
    <lineage>
        <taxon>Bacteria</taxon>
        <taxon>Pseudomonadati</taxon>
        <taxon>Pseudomonadota</taxon>
        <taxon>Alphaproteobacteria</taxon>
        <taxon>Rhodobacterales</taxon>
        <taxon>Paracoccaceae</taxon>
        <taxon>Ascidiaceihabitans</taxon>
    </lineage>
</organism>
<dbReference type="InterPro" id="IPR016181">
    <property type="entry name" value="Acyl_CoA_acyltransferase"/>
</dbReference>
<dbReference type="RefSeq" id="WP_108829634.1">
    <property type="nucleotide sequence ID" value="NZ_OMOR01000001.1"/>
</dbReference>
<feature type="domain" description="N-acetyltransferase" evidence="3">
    <location>
        <begin position="6"/>
        <end position="154"/>
    </location>
</feature>
<dbReference type="EC" id="2.3.1.-" evidence="4"/>
<proteinExistence type="predicted"/>
<dbReference type="PANTHER" id="PTHR43877">
    <property type="entry name" value="AMINOALKYLPHOSPHONATE N-ACETYLTRANSFERASE-RELATED-RELATED"/>
    <property type="match status" value="1"/>
</dbReference>
<dbReference type="InterPro" id="IPR050832">
    <property type="entry name" value="Bact_Acetyltransf"/>
</dbReference>